<dbReference type="InterPro" id="IPR029069">
    <property type="entry name" value="HotDog_dom_sf"/>
</dbReference>
<dbReference type="STRING" id="574376.BAMA_01810"/>
<dbReference type="RefSeq" id="WP_034635523.1">
    <property type="nucleotide sequence ID" value="NZ_CBCSJC010000002.1"/>
</dbReference>
<evidence type="ECO:0000313" key="1">
    <source>
        <dbReference type="EMBL" id="KEK21531.1"/>
    </source>
</evidence>
<dbReference type="AlphaFoldDB" id="A0A073K4R1"/>
<evidence type="ECO:0000313" key="2">
    <source>
        <dbReference type="Proteomes" id="UP000027822"/>
    </source>
</evidence>
<keyword evidence="2" id="KW-1185">Reference proteome</keyword>
<accession>A0A073K4R1</accession>
<protein>
    <submittedName>
        <fullName evidence="1">Enoyl-CoA hydratase</fullName>
    </submittedName>
</protein>
<organism evidence="1 2">
    <name type="scientific">Bacillus manliponensis</name>
    <dbReference type="NCBI Taxonomy" id="574376"/>
    <lineage>
        <taxon>Bacteria</taxon>
        <taxon>Bacillati</taxon>
        <taxon>Bacillota</taxon>
        <taxon>Bacilli</taxon>
        <taxon>Bacillales</taxon>
        <taxon>Bacillaceae</taxon>
        <taxon>Bacillus</taxon>
        <taxon>Bacillus cereus group</taxon>
    </lineage>
</organism>
<dbReference type="OrthoDB" id="9801625at2"/>
<reference evidence="1 2" key="1">
    <citation type="submission" date="2014-06" db="EMBL/GenBank/DDBJ databases">
        <title>Draft genome sequence of Bacillus manliponensis JCM 15802 (MCCC 1A00708).</title>
        <authorList>
            <person name="Lai Q."/>
            <person name="Liu Y."/>
            <person name="Shao Z."/>
        </authorList>
    </citation>
    <scope>NUCLEOTIDE SEQUENCE [LARGE SCALE GENOMIC DNA]</scope>
    <source>
        <strain evidence="1 2">JCM 15802</strain>
    </source>
</reference>
<dbReference type="InterPro" id="IPR052342">
    <property type="entry name" value="MCH/BMMD"/>
</dbReference>
<comment type="caution">
    <text evidence="1">The sequence shown here is derived from an EMBL/GenBank/DDBJ whole genome shotgun (WGS) entry which is preliminary data.</text>
</comment>
<dbReference type="PANTHER" id="PTHR43664">
    <property type="entry name" value="MONOAMINE OXIDASE-RELATED"/>
    <property type="match status" value="1"/>
</dbReference>
<name>A0A073K4R1_9BACI</name>
<dbReference type="SUPFAM" id="SSF54637">
    <property type="entry name" value="Thioesterase/thiol ester dehydrase-isomerase"/>
    <property type="match status" value="1"/>
</dbReference>
<gene>
    <name evidence="1" type="ORF">BAMA_01810</name>
</gene>
<sequence length="123" mass="14042">MKIGDIITFEKRFTKEDVEIFSKISGDAGEHHVTPDENGRVMVQGLLVATLPTKIGGDLNFIARNADFTFLRPVFTEDTIRCEVTLIHYEEQEDRIIMASKAECFNQHDKKVLEGKFQGIIRK</sequence>
<dbReference type="PANTHER" id="PTHR43664:SF1">
    <property type="entry name" value="BETA-METHYLMALYL-COA DEHYDRATASE"/>
    <property type="match status" value="1"/>
</dbReference>
<dbReference type="Proteomes" id="UP000027822">
    <property type="component" value="Unassembled WGS sequence"/>
</dbReference>
<dbReference type="EMBL" id="JOTN01000001">
    <property type="protein sequence ID" value="KEK21531.1"/>
    <property type="molecule type" value="Genomic_DNA"/>
</dbReference>
<dbReference type="eggNOG" id="COG2030">
    <property type="taxonomic scope" value="Bacteria"/>
</dbReference>
<dbReference type="Gene3D" id="3.10.129.10">
    <property type="entry name" value="Hotdog Thioesterase"/>
    <property type="match status" value="1"/>
</dbReference>
<proteinExistence type="predicted"/>